<evidence type="ECO:0000313" key="2">
    <source>
        <dbReference type="Proteomes" id="UP000054537"/>
    </source>
</evidence>
<dbReference type="AlphaFoldDB" id="A0A0A6UB92"/>
<comment type="caution">
    <text evidence="1">The sequence shown here is derived from an EMBL/GenBank/DDBJ whole genome shotgun (WGS) entry which is preliminary data.</text>
</comment>
<dbReference type="EMBL" id="JRTT01000137">
    <property type="protein sequence ID" value="KHD72761.1"/>
    <property type="molecule type" value="Genomic_DNA"/>
</dbReference>
<protein>
    <submittedName>
        <fullName evidence="1">Uncharacterized protein</fullName>
    </submittedName>
</protein>
<sequence>MYCYRPWHHRAPGEGATTVTNRYERLRMQRRIRLVLEERRAAFAGRDSEPAVDPEATMEIPPPQRAVGRVTVRY</sequence>
<proteinExistence type="predicted"/>
<keyword evidence="2" id="KW-1185">Reference proteome</keyword>
<dbReference type="Proteomes" id="UP000054537">
    <property type="component" value="Unassembled WGS sequence"/>
</dbReference>
<gene>
    <name evidence="1" type="ORF">MB27_40930</name>
</gene>
<accession>A0A0A6UB92</accession>
<organism evidence="1 2">
    <name type="scientific">Actinoplanes utahensis</name>
    <dbReference type="NCBI Taxonomy" id="1869"/>
    <lineage>
        <taxon>Bacteria</taxon>
        <taxon>Bacillati</taxon>
        <taxon>Actinomycetota</taxon>
        <taxon>Actinomycetes</taxon>
        <taxon>Micromonosporales</taxon>
        <taxon>Micromonosporaceae</taxon>
        <taxon>Actinoplanes</taxon>
    </lineage>
</organism>
<name>A0A0A6UB92_ACTUT</name>
<evidence type="ECO:0000313" key="1">
    <source>
        <dbReference type="EMBL" id="KHD72761.1"/>
    </source>
</evidence>
<reference evidence="1 2" key="1">
    <citation type="submission" date="2014-10" db="EMBL/GenBank/DDBJ databases">
        <title>Draft genome sequence of Actinoplanes utahensis NRRL 12052.</title>
        <authorList>
            <person name="Velasco-Bucheli B."/>
            <person name="del Cerro C."/>
            <person name="Hormigo D."/>
            <person name="Garcia J.L."/>
            <person name="Acebal C."/>
            <person name="Arroyo M."/>
            <person name="de la Mata I."/>
        </authorList>
    </citation>
    <scope>NUCLEOTIDE SEQUENCE [LARGE SCALE GENOMIC DNA]</scope>
    <source>
        <strain evidence="1 2">NRRL 12052</strain>
    </source>
</reference>